<dbReference type="CDD" id="cd05467">
    <property type="entry name" value="CBM20"/>
    <property type="match status" value="1"/>
</dbReference>
<evidence type="ECO:0000259" key="2">
    <source>
        <dbReference type="PROSITE" id="PS51166"/>
    </source>
</evidence>
<dbReference type="GO" id="GO:2001070">
    <property type="term" value="F:starch binding"/>
    <property type="evidence" value="ECO:0007669"/>
    <property type="project" value="InterPro"/>
</dbReference>
<protein>
    <recommendedName>
        <fullName evidence="2">CBM20 domain-containing protein</fullName>
    </recommendedName>
</protein>
<keyword evidence="4" id="KW-1185">Reference proteome</keyword>
<gene>
    <name evidence="3" type="ORF">LSAT_V11C500284900</name>
</gene>
<dbReference type="PROSITE" id="PS51166">
    <property type="entry name" value="CBM20"/>
    <property type="match status" value="1"/>
</dbReference>
<dbReference type="Gene3D" id="2.60.40.10">
    <property type="entry name" value="Immunoglobulins"/>
    <property type="match status" value="1"/>
</dbReference>
<dbReference type="Pfam" id="PF00686">
    <property type="entry name" value="CBM_20"/>
    <property type="match status" value="1"/>
</dbReference>
<comment type="caution">
    <text evidence="3">The sequence shown here is derived from an EMBL/GenBank/DDBJ whole genome shotgun (WGS) entry which is preliminary data.</text>
</comment>
<sequence>MEAVMGSSSSSPYVKLVSYSEKTIGFLSLRDDLLGGKSLLRIPLHHSRNHLKNKEVDFKLSISASSTHSGVRPASLSSSRTQAEVENQELMIEQSPNGYTKAPTVCVRFQLQRECSFGQNFLIVGEDPMFGLWDPNNAIPLTWSDGHLWTVDLEIPIGKCIKFKFIMQESNGNFMWQPGPDRMVECWETVNIITLCEDWEDPDSRRIFETGPMLNEVLESAATVDIQTVAANERMPVELMSSTGIPEPKESKGFTINMNEVLESDQGVPVLVPGLSDLPIMETNREGSVHEAPKDEVNGAVMASTKDLKLPELDSKEDENASNNSNPRPEISSIHENQDSCKNQCQEKQVGEQQDSQATQSMKGLLQNDRQWGNNFVQKLLSVFGIG</sequence>
<dbReference type="InterPro" id="IPR013783">
    <property type="entry name" value="Ig-like_fold"/>
</dbReference>
<dbReference type="PANTHER" id="PTHR15048:SF0">
    <property type="entry name" value="STARCH-BINDING DOMAIN-CONTAINING PROTEIN 1"/>
    <property type="match status" value="1"/>
</dbReference>
<feature type="compositionally biased region" description="Polar residues" evidence="1">
    <location>
        <begin position="340"/>
        <end position="361"/>
    </location>
</feature>
<accession>A0A9R1VKP0</accession>
<dbReference type="Proteomes" id="UP000235145">
    <property type="component" value="Unassembled WGS sequence"/>
</dbReference>
<organism evidence="3 4">
    <name type="scientific">Lactuca sativa</name>
    <name type="common">Garden lettuce</name>
    <dbReference type="NCBI Taxonomy" id="4236"/>
    <lineage>
        <taxon>Eukaryota</taxon>
        <taxon>Viridiplantae</taxon>
        <taxon>Streptophyta</taxon>
        <taxon>Embryophyta</taxon>
        <taxon>Tracheophyta</taxon>
        <taxon>Spermatophyta</taxon>
        <taxon>Magnoliopsida</taxon>
        <taxon>eudicotyledons</taxon>
        <taxon>Gunneridae</taxon>
        <taxon>Pentapetalae</taxon>
        <taxon>asterids</taxon>
        <taxon>campanulids</taxon>
        <taxon>Asterales</taxon>
        <taxon>Asteraceae</taxon>
        <taxon>Cichorioideae</taxon>
        <taxon>Cichorieae</taxon>
        <taxon>Lactucinae</taxon>
        <taxon>Lactuca</taxon>
    </lineage>
</organism>
<feature type="region of interest" description="Disordered" evidence="1">
    <location>
        <begin position="306"/>
        <end position="361"/>
    </location>
</feature>
<evidence type="ECO:0000313" key="4">
    <source>
        <dbReference type="Proteomes" id="UP000235145"/>
    </source>
</evidence>
<dbReference type="EMBL" id="NBSK02000005">
    <property type="protein sequence ID" value="KAJ0208096.1"/>
    <property type="molecule type" value="Genomic_DNA"/>
</dbReference>
<proteinExistence type="predicted"/>
<dbReference type="InterPro" id="IPR013784">
    <property type="entry name" value="Carb-bd-like_fold"/>
</dbReference>
<reference evidence="3 4" key="1">
    <citation type="journal article" date="2017" name="Nat. Commun.">
        <title>Genome assembly with in vitro proximity ligation data and whole-genome triplication in lettuce.</title>
        <authorList>
            <person name="Reyes-Chin-Wo S."/>
            <person name="Wang Z."/>
            <person name="Yang X."/>
            <person name="Kozik A."/>
            <person name="Arikit S."/>
            <person name="Song C."/>
            <person name="Xia L."/>
            <person name="Froenicke L."/>
            <person name="Lavelle D.O."/>
            <person name="Truco M.J."/>
            <person name="Xia R."/>
            <person name="Zhu S."/>
            <person name="Xu C."/>
            <person name="Xu H."/>
            <person name="Xu X."/>
            <person name="Cox K."/>
            <person name="Korf I."/>
            <person name="Meyers B.C."/>
            <person name="Michelmore R.W."/>
        </authorList>
    </citation>
    <scope>NUCLEOTIDE SEQUENCE [LARGE SCALE GENOMIC DNA]</scope>
    <source>
        <strain evidence="4">cv. Salinas</strain>
        <tissue evidence="3">Seedlings</tissue>
    </source>
</reference>
<dbReference type="SUPFAM" id="SSF49452">
    <property type="entry name" value="Starch-binding domain-like"/>
    <property type="match status" value="1"/>
</dbReference>
<feature type="domain" description="CBM20" evidence="2">
    <location>
        <begin position="99"/>
        <end position="201"/>
    </location>
</feature>
<evidence type="ECO:0000256" key="1">
    <source>
        <dbReference type="SAM" id="MobiDB-lite"/>
    </source>
</evidence>
<evidence type="ECO:0000313" key="3">
    <source>
        <dbReference type="EMBL" id="KAJ0208096.1"/>
    </source>
</evidence>
<dbReference type="InterPro" id="IPR002044">
    <property type="entry name" value="CBM20"/>
</dbReference>
<dbReference type="OrthoDB" id="550577at2759"/>
<dbReference type="SMART" id="SM01065">
    <property type="entry name" value="CBM_2"/>
    <property type="match status" value="1"/>
</dbReference>
<dbReference type="AlphaFoldDB" id="A0A9R1VKP0"/>
<dbReference type="PANTHER" id="PTHR15048">
    <property type="entry name" value="STARCH-BINDING DOMAIN-CONTAINING PROTEIN 1"/>
    <property type="match status" value="1"/>
</dbReference>
<name>A0A9R1VKP0_LACSA</name>
<dbReference type="Gramene" id="rna-gnl|WGS:NBSK|LSAT_5X155280_mrna">
    <property type="protein sequence ID" value="cds-PLY67116.1"/>
    <property type="gene ID" value="gene-LSAT_5X155280"/>
</dbReference>